<accession>A0A171DGI4</accession>
<dbReference type="PROSITE" id="PS00211">
    <property type="entry name" value="ABC_TRANSPORTER_1"/>
    <property type="match status" value="1"/>
</dbReference>
<dbReference type="RefSeq" id="WP_074457311.1">
    <property type="nucleotide sequence ID" value="NZ_FITM01000090.1"/>
</dbReference>
<dbReference type="PROSITE" id="PS50929">
    <property type="entry name" value="ABC_TM1F"/>
    <property type="match status" value="1"/>
</dbReference>
<dbReference type="InterPro" id="IPR011527">
    <property type="entry name" value="ABC1_TM_dom"/>
</dbReference>
<dbReference type="InterPro" id="IPR003593">
    <property type="entry name" value="AAA+_ATPase"/>
</dbReference>
<sequence>MSSPTDQQWRGDPGSPVGWRRVVPYFRVERKSIALALGLLLPVAFGNALQPLLVGQAVSLLRQEPVVPWLGQLGAVNALNLLIVLLALSMVTGLVLQGLLSYTVQSVGQKITARIRGHLFCHALGLDLSFHVRTPVGLLLTRLTSDVEAVAEMFGNGAIGVVAELVSLLVIGATMMVVDWRLGLLLLLVLLPVTRTVVALQTRYRRANYRVREELGNLNADLQENLQGLEVVQMFRRQARNSARSAAGVSRYKAFTMRTVALDATISSLLEWVSIAAIALVISVGGWLVVRDTLALGTLVTFVLYAQRLFNPLRQVAERFTFIQSGLTGLQRIGELLDEPIRIEDRPVTIPLPRPTSTGEVVFEHVTFAYNVRDDVPVIRDLSFRIAPGETVALVGATGSGKSTVISLLCRLWEPQQGRILLDGVNIRDLPQQELRRRLGVVLQDTFLFSGDVATNLRLGQTISPARLQQSCEKLGLGPFIRSLPQGLDTELRERGANLSAGERQLLGVARVVLRQPDVLVMDEATAHLDPSTEATLQRSLASLLEKRTAIVIAHRLSTVESADRILVLRRGQLMESGTHEALKAQGGLYAQLANLQDLGRPIPTDK</sequence>
<evidence type="ECO:0000259" key="11">
    <source>
        <dbReference type="PROSITE" id="PS50929"/>
    </source>
</evidence>
<evidence type="ECO:0000256" key="3">
    <source>
        <dbReference type="ARBA" id="ARBA00022475"/>
    </source>
</evidence>
<evidence type="ECO:0000256" key="6">
    <source>
        <dbReference type="ARBA" id="ARBA00022840"/>
    </source>
</evidence>
<keyword evidence="2" id="KW-0813">Transport</keyword>
<name>A0A171DGI4_9SYNE</name>
<dbReference type="GO" id="GO:0015421">
    <property type="term" value="F:ABC-type oligopeptide transporter activity"/>
    <property type="evidence" value="ECO:0007669"/>
    <property type="project" value="TreeGrafter"/>
</dbReference>
<dbReference type="GO" id="GO:0005886">
    <property type="term" value="C:plasma membrane"/>
    <property type="evidence" value="ECO:0007669"/>
    <property type="project" value="UniProtKB-SubCell"/>
</dbReference>
<keyword evidence="5" id="KW-0547">Nucleotide-binding</keyword>
<evidence type="ECO:0000256" key="4">
    <source>
        <dbReference type="ARBA" id="ARBA00022692"/>
    </source>
</evidence>
<dbReference type="InterPro" id="IPR017871">
    <property type="entry name" value="ABC_transporter-like_CS"/>
</dbReference>
<evidence type="ECO:0000256" key="9">
    <source>
        <dbReference type="SAM" id="Phobius"/>
    </source>
</evidence>
<dbReference type="InterPro" id="IPR003439">
    <property type="entry name" value="ABC_transporter-like_ATP-bd"/>
</dbReference>
<gene>
    <name evidence="12" type="ORF">FLM9_793</name>
</gene>
<dbReference type="OrthoDB" id="544620at2"/>
<dbReference type="GO" id="GO:0005524">
    <property type="term" value="F:ATP binding"/>
    <property type="evidence" value="ECO:0007669"/>
    <property type="project" value="UniProtKB-KW"/>
</dbReference>
<dbReference type="EMBL" id="FITM01000090">
    <property type="protein sequence ID" value="SAY38812.1"/>
    <property type="molecule type" value="Genomic_DNA"/>
</dbReference>
<feature type="transmembrane region" description="Helical" evidence="9">
    <location>
        <begin position="158"/>
        <end position="178"/>
    </location>
</feature>
<dbReference type="PROSITE" id="PS50893">
    <property type="entry name" value="ABC_TRANSPORTER_2"/>
    <property type="match status" value="1"/>
</dbReference>
<keyword evidence="4 9" id="KW-0812">Transmembrane</keyword>
<dbReference type="InterPro" id="IPR027417">
    <property type="entry name" value="P-loop_NTPase"/>
</dbReference>
<feature type="transmembrane region" description="Helical" evidence="9">
    <location>
        <begin position="260"/>
        <end position="282"/>
    </location>
</feature>
<dbReference type="AlphaFoldDB" id="A0A171DGI4"/>
<dbReference type="InterPro" id="IPR036640">
    <property type="entry name" value="ABC1_TM_sf"/>
</dbReference>
<feature type="domain" description="ABC transporter" evidence="10">
    <location>
        <begin position="361"/>
        <end position="596"/>
    </location>
</feature>
<evidence type="ECO:0000313" key="12">
    <source>
        <dbReference type="EMBL" id="SAY38812.1"/>
    </source>
</evidence>
<dbReference type="CDD" id="cd18544">
    <property type="entry name" value="ABC_6TM_TmrA_like"/>
    <property type="match status" value="1"/>
</dbReference>
<dbReference type="Pfam" id="PF00664">
    <property type="entry name" value="ABC_membrane"/>
    <property type="match status" value="1"/>
</dbReference>
<feature type="transmembrane region" description="Helical" evidence="9">
    <location>
        <begin position="33"/>
        <end position="58"/>
    </location>
</feature>
<proteinExistence type="predicted"/>
<evidence type="ECO:0000256" key="7">
    <source>
        <dbReference type="ARBA" id="ARBA00022989"/>
    </source>
</evidence>
<keyword evidence="8 9" id="KW-0472">Membrane</keyword>
<dbReference type="Proteomes" id="UP000182631">
    <property type="component" value="Unassembled WGS sequence"/>
</dbReference>
<dbReference type="Pfam" id="PF00005">
    <property type="entry name" value="ABC_tran"/>
    <property type="match status" value="1"/>
</dbReference>
<evidence type="ECO:0000256" key="1">
    <source>
        <dbReference type="ARBA" id="ARBA00004651"/>
    </source>
</evidence>
<evidence type="ECO:0000313" key="13">
    <source>
        <dbReference type="Proteomes" id="UP000182631"/>
    </source>
</evidence>
<reference evidence="13" key="1">
    <citation type="submission" date="2016-02" db="EMBL/GenBank/DDBJ databases">
        <authorList>
            <person name="liu f."/>
        </authorList>
    </citation>
    <scope>NUCLEOTIDE SEQUENCE [LARGE SCALE GENOMIC DNA]</scope>
</reference>
<dbReference type="SUPFAM" id="SSF52540">
    <property type="entry name" value="P-loop containing nucleoside triphosphate hydrolases"/>
    <property type="match status" value="1"/>
</dbReference>
<keyword evidence="13" id="KW-1185">Reference proteome</keyword>
<keyword evidence="3" id="KW-1003">Cell membrane</keyword>
<dbReference type="SMART" id="SM00382">
    <property type="entry name" value="AAA"/>
    <property type="match status" value="1"/>
</dbReference>
<evidence type="ECO:0000256" key="8">
    <source>
        <dbReference type="ARBA" id="ARBA00023136"/>
    </source>
</evidence>
<dbReference type="FunFam" id="3.40.50.300:FF:000299">
    <property type="entry name" value="ABC transporter ATP-binding protein/permease"/>
    <property type="match status" value="1"/>
</dbReference>
<dbReference type="PANTHER" id="PTHR43394">
    <property type="entry name" value="ATP-DEPENDENT PERMEASE MDL1, MITOCHONDRIAL"/>
    <property type="match status" value="1"/>
</dbReference>
<evidence type="ECO:0000259" key="10">
    <source>
        <dbReference type="PROSITE" id="PS50893"/>
    </source>
</evidence>
<feature type="transmembrane region" description="Helical" evidence="9">
    <location>
        <begin position="78"/>
        <end position="100"/>
    </location>
</feature>
<dbReference type="Gene3D" id="3.40.50.300">
    <property type="entry name" value="P-loop containing nucleotide triphosphate hydrolases"/>
    <property type="match status" value="1"/>
</dbReference>
<feature type="transmembrane region" description="Helical" evidence="9">
    <location>
        <begin position="184"/>
        <end position="202"/>
    </location>
</feature>
<organism evidence="12 13">
    <name type="scientific">Candidatus Synechococcus spongiarum</name>
    <dbReference type="NCBI Taxonomy" id="431041"/>
    <lineage>
        <taxon>Bacteria</taxon>
        <taxon>Bacillati</taxon>
        <taxon>Cyanobacteriota</taxon>
        <taxon>Cyanophyceae</taxon>
        <taxon>Synechococcales</taxon>
        <taxon>Synechococcaceae</taxon>
        <taxon>Synechococcus</taxon>
    </lineage>
</organism>
<dbReference type="Gene3D" id="1.20.1560.10">
    <property type="entry name" value="ABC transporter type 1, transmembrane domain"/>
    <property type="match status" value="1"/>
</dbReference>
<keyword evidence="7 9" id="KW-1133">Transmembrane helix</keyword>
<evidence type="ECO:0000256" key="5">
    <source>
        <dbReference type="ARBA" id="ARBA00022741"/>
    </source>
</evidence>
<keyword evidence="6 12" id="KW-0067">ATP-binding</keyword>
<dbReference type="GO" id="GO:0016887">
    <property type="term" value="F:ATP hydrolysis activity"/>
    <property type="evidence" value="ECO:0007669"/>
    <property type="project" value="InterPro"/>
</dbReference>
<evidence type="ECO:0000256" key="2">
    <source>
        <dbReference type="ARBA" id="ARBA00022448"/>
    </source>
</evidence>
<dbReference type="PANTHER" id="PTHR43394:SF1">
    <property type="entry name" value="ATP-BINDING CASSETTE SUB-FAMILY B MEMBER 10, MITOCHONDRIAL"/>
    <property type="match status" value="1"/>
</dbReference>
<dbReference type="SUPFAM" id="SSF90123">
    <property type="entry name" value="ABC transporter transmembrane region"/>
    <property type="match status" value="1"/>
</dbReference>
<feature type="domain" description="ABC transmembrane type-1" evidence="11">
    <location>
        <begin position="34"/>
        <end position="325"/>
    </location>
</feature>
<comment type="subcellular location">
    <subcellularLocation>
        <location evidence="1">Cell membrane</location>
        <topology evidence="1">Multi-pass membrane protein</topology>
    </subcellularLocation>
</comment>
<dbReference type="InterPro" id="IPR039421">
    <property type="entry name" value="Type_1_exporter"/>
</dbReference>
<protein>
    <submittedName>
        <fullName evidence="12">ABC transporter, ATP-binding/permease protein</fullName>
    </submittedName>
</protein>